<evidence type="ECO:0000313" key="2">
    <source>
        <dbReference type="Proteomes" id="UP000254208"/>
    </source>
</evidence>
<evidence type="ECO:0000313" key="1">
    <source>
        <dbReference type="EMBL" id="SUC33571.1"/>
    </source>
</evidence>
<gene>
    <name evidence="1" type="ORF">NCTC11801_04613</name>
</gene>
<organism evidence="1 2">
    <name type="scientific">Providencia rettgeri</name>
    <dbReference type="NCBI Taxonomy" id="587"/>
    <lineage>
        <taxon>Bacteria</taxon>
        <taxon>Pseudomonadati</taxon>
        <taxon>Pseudomonadota</taxon>
        <taxon>Gammaproteobacteria</taxon>
        <taxon>Enterobacterales</taxon>
        <taxon>Morganellaceae</taxon>
        <taxon>Providencia</taxon>
    </lineage>
</organism>
<reference evidence="1 2" key="1">
    <citation type="submission" date="2018-06" db="EMBL/GenBank/DDBJ databases">
        <authorList>
            <consortium name="Pathogen Informatics"/>
            <person name="Doyle S."/>
        </authorList>
    </citation>
    <scope>NUCLEOTIDE SEQUENCE [LARGE SCALE GENOMIC DNA]</scope>
    <source>
        <strain evidence="1 2">NCTC11801</strain>
    </source>
</reference>
<dbReference type="EMBL" id="UGTZ01000001">
    <property type="protein sequence ID" value="SUC33571.1"/>
    <property type="molecule type" value="Genomic_DNA"/>
</dbReference>
<sequence>MKNIEKRKIVIKGRSMGKTTELPLIGFDPATKERDYSAVVISIKAIREDERKIMYDKFSSRIDAIACKIINEKLNDEQIHQLLVGESEHYSNLAAELDHV</sequence>
<dbReference type="AlphaFoldDB" id="A0A379FY16"/>
<accession>A0A379FY16</accession>
<evidence type="ECO:0008006" key="3">
    <source>
        <dbReference type="Google" id="ProtNLM"/>
    </source>
</evidence>
<name>A0A379FY16_PRORE</name>
<protein>
    <recommendedName>
        <fullName evidence="3">DUF2732 family protein</fullName>
    </recommendedName>
</protein>
<proteinExistence type="predicted"/>
<dbReference type="Proteomes" id="UP000254208">
    <property type="component" value="Unassembled WGS sequence"/>
</dbReference>